<dbReference type="PIRSF" id="PIRSF006425">
    <property type="entry name" value="UCP006425_WD40"/>
    <property type="match status" value="1"/>
</dbReference>
<keyword evidence="3" id="KW-1185">Reference proteome</keyword>
<dbReference type="EMBL" id="CP134050">
    <property type="protein sequence ID" value="WNC16971.1"/>
    <property type="molecule type" value="Genomic_DNA"/>
</dbReference>
<dbReference type="Pfam" id="PF09826">
    <property type="entry name" value="Beta_propel"/>
    <property type="match status" value="1"/>
</dbReference>
<reference evidence="2 3" key="1">
    <citation type="submission" date="2023-09" db="EMBL/GenBank/DDBJ databases">
        <title>Complete Genome and Methylome dissection of Bacillus brevis NEB573 original source of BbsI restriction endonuclease.</title>
        <authorList>
            <person name="Fomenkov A."/>
            <person name="Roberts R.D."/>
        </authorList>
    </citation>
    <scope>NUCLEOTIDE SEQUENCE [LARGE SCALE GENOMIC DNA]</scope>
    <source>
        <strain evidence="2 3">NEB573</strain>
    </source>
</reference>
<dbReference type="Proteomes" id="UP001256827">
    <property type="component" value="Chromosome"/>
</dbReference>
<name>A0ABY9TCP9_BREBE</name>
<evidence type="ECO:0000256" key="1">
    <source>
        <dbReference type="SAM" id="SignalP"/>
    </source>
</evidence>
<dbReference type="RefSeq" id="WP_310772206.1">
    <property type="nucleotide sequence ID" value="NZ_CP134050.1"/>
</dbReference>
<accession>A0ABY9TCP9</accession>
<evidence type="ECO:0000313" key="2">
    <source>
        <dbReference type="EMBL" id="WNC16971.1"/>
    </source>
</evidence>
<feature type="signal peptide" evidence="1">
    <location>
        <begin position="1"/>
        <end position="23"/>
    </location>
</feature>
<keyword evidence="1" id="KW-0732">Signal</keyword>
<proteinExistence type="predicted"/>
<dbReference type="InterPro" id="IPR014441">
    <property type="entry name" value="UCP006425_b-propeller"/>
</dbReference>
<dbReference type="InterPro" id="IPR019198">
    <property type="entry name" value="Beta_propeller_containing"/>
</dbReference>
<sequence length="656" mass="72511">MKKRWSLLLVATVLTLAFTPLFAGSGALSEEEVAAAGDDGLPTVGSYSQLKKLLETKWQEQGRGGYAGIMESAVVEKQAAAPQSSMAGAAPGASADFSRTNTQVAGVDEADIVKTDGSYLYQATPQEVRIIQAYPADRMRVASRITYADGLFSPLELYVDASRLIVIGQAHESIKAAPQTSAKWRVPYIREQQTVKAMIYDTSDKANPRLIRQLDVEGQYLSSRKIGANLYITANQYVDAYRILEGKEELPGPLYRDSAQGDTYQNVPYGDIQYFPERIQPDYLLVAGVNLDRPQQKMSLHTYLGAGENIYATPDHLYVAVTEHEAVRTASQPVKQPAAPALLPVADKSKTTVYRFAMKGGTLAFSGKGTVPGTVLNQFSLDEHDGYLRMATTSGDIWRTDEHTSKNNLYVLNDKLETVGKLENVAPGERIYSVRFMGDRAYMVTFKKVDPLFVIDLAQPKAPAILGALKIPGYSDYLHPYDETHIIGFGKEAESDKDMAYYQGMKIALFDVTDVQHPKEAFKTVIGDRGTDSELLSNHKALLFSKEKELLAFPVTVYERTDRQKSGGDIREYGTFTFQGAYVYHLNLESGFTLTSKITHLSEDERKKSGDGWYASQHNINRILTINDTLYTVSEGRVAAQKIEGGRQLGTLSLTK</sequence>
<evidence type="ECO:0000313" key="3">
    <source>
        <dbReference type="Proteomes" id="UP001256827"/>
    </source>
</evidence>
<feature type="chain" id="PRO_5046881364" evidence="1">
    <location>
        <begin position="24"/>
        <end position="656"/>
    </location>
</feature>
<gene>
    <name evidence="2" type="ORF">RGB73_11880</name>
</gene>
<organism evidence="2 3">
    <name type="scientific">Brevibacillus brevis</name>
    <name type="common">Bacillus brevis</name>
    <dbReference type="NCBI Taxonomy" id="1393"/>
    <lineage>
        <taxon>Bacteria</taxon>
        <taxon>Bacillati</taxon>
        <taxon>Bacillota</taxon>
        <taxon>Bacilli</taxon>
        <taxon>Bacillales</taxon>
        <taxon>Paenibacillaceae</taxon>
        <taxon>Brevibacillus</taxon>
    </lineage>
</organism>
<protein>
    <submittedName>
        <fullName evidence="2">Beta-propeller domain-containing protein</fullName>
    </submittedName>
</protein>